<dbReference type="PANTHER" id="PTHR32410">
    <property type="entry name" value="CYSTEINE/HISTIDINE-RICH C1 DOMAIN FAMILY PROTEIN"/>
    <property type="match status" value="1"/>
</dbReference>
<organism evidence="3 4">
    <name type="scientific">Quercus suber</name>
    <name type="common">Cork oak</name>
    <dbReference type="NCBI Taxonomy" id="58331"/>
    <lineage>
        <taxon>Eukaryota</taxon>
        <taxon>Viridiplantae</taxon>
        <taxon>Streptophyta</taxon>
        <taxon>Embryophyta</taxon>
        <taxon>Tracheophyta</taxon>
        <taxon>Spermatophyta</taxon>
        <taxon>Magnoliopsida</taxon>
        <taxon>eudicotyledons</taxon>
        <taxon>Gunneridae</taxon>
        <taxon>Pentapetalae</taxon>
        <taxon>rosids</taxon>
        <taxon>fabids</taxon>
        <taxon>Fagales</taxon>
        <taxon>Fagaceae</taxon>
        <taxon>Quercus</taxon>
    </lineage>
</organism>
<reference evidence="3 4" key="1">
    <citation type="journal article" date="2018" name="Sci. Data">
        <title>The draft genome sequence of cork oak.</title>
        <authorList>
            <person name="Ramos A.M."/>
            <person name="Usie A."/>
            <person name="Barbosa P."/>
            <person name="Barros P.M."/>
            <person name="Capote T."/>
            <person name="Chaves I."/>
            <person name="Simoes F."/>
            <person name="Abreu I."/>
            <person name="Carrasquinho I."/>
            <person name="Faro C."/>
            <person name="Guimaraes J.B."/>
            <person name="Mendonca D."/>
            <person name="Nobrega F."/>
            <person name="Rodrigues L."/>
            <person name="Saibo N.J.M."/>
            <person name="Varela M.C."/>
            <person name="Egas C."/>
            <person name="Matos J."/>
            <person name="Miguel C.M."/>
            <person name="Oliveira M.M."/>
            <person name="Ricardo C.P."/>
            <person name="Goncalves S."/>
        </authorList>
    </citation>
    <scope>NUCLEOTIDE SEQUENCE [LARGE SCALE GENOMIC DNA]</scope>
    <source>
        <strain evidence="4">cv. HL8</strain>
    </source>
</reference>
<sequence>GEDGTEIAIEIKHFSHKHDLKLTDEIPNKTKCNGCVQYILVPFYSCTQCSFFLHKSSAELPKIKSNTLTLACHEHRLSLSITYIKQKCSSSNSEMYAVFRCSTCEFVLDFKCATLPQTTWYNQHEHFFNLRYTPEDDSGEY</sequence>
<comment type="caution">
    <text evidence="3">The sequence shown here is derived from an EMBL/GenBank/DDBJ whole genome shotgun (WGS) entry which is preliminary data.</text>
</comment>
<dbReference type="AlphaFoldDB" id="A0AAW0KGF4"/>
<dbReference type="InterPro" id="IPR004146">
    <property type="entry name" value="DC1"/>
</dbReference>
<dbReference type="SUPFAM" id="SSF57889">
    <property type="entry name" value="Cysteine-rich domain"/>
    <property type="match status" value="1"/>
</dbReference>
<dbReference type="InterPro" id="IPR046349">
    <property type="entry name" value="C1-like_sf"/>
</dbReference>
<dbReference type="InterPro" id="IPR053192">
    <property type="entry name" value="Vacuole_Formation_Reg"/>
</dbReference>
<name>A0AAW0KGF4_QUESU</name>
<proteinExistence type="predicted"/>
<feature type="domain" description="DC1" evidence="2">
    <location>
        <begin position="14"/>
        <end position="55"/>
    </location>
</feature>
<accession>A0AAW0KGF4</accession>
<dbReference type="EMBL" id="PKMF04000326">
    <property type="protein sequence ID" value="KAK7837581.1"/>
    <property type="molecule type" value="Genomic_DNA"/>
</dbReference>
<feature type="non-terminal residue" evidence="3">
    <location>
        <position position="1"/>
    </location>
</feature>
<gene>
    <name evidence="3" type="ORF">CFP56_021083</name>
</gene>
<protein>
    <recommendedName>
        <fullName evidence="2">DC1 domain-containing protein</fullName>
    </recommendedName>
</protein>
<dbReference type="PANTHER" id="PTHR32410:SF163">
    <property type="entry name" value="DC1 DOMAIN-CONTAINING PROTEIN"/>
    <property type="match status" value="1"/>
</dbReference>
<evidence type="ECO:0000313" key="3">
    <source>
        <dbReference type="EMBL" id="KAK7837581.1"/>
    </source>
</evidence>
<evidence type="ECO:0000313" key="4">
    <source>
        <dbReference type="Proteomes" id="UP000237347"/>
    </source>
</evidence>
<keyword evidence="1" id="KW-0677">Repeat</keyword>
<keyword evidence="4" id="KW-1185">Reference proteome</keyword>
<dbReference type="Pfam" id="PF03107">
    <property type="entry name" value="C1_2"/>
    <property type="match status" value="1"/>
</dbReference>
<evidence type="ECO:0000256" key="1">
    <source>
        <dbReference type="ARBA" id="ARBA00022737"/>
    </source>
</evidence>
<dbReference type="Proteomes" id="UP000237347">
    <property type="component" value="Unassembled WGS sequence"/>
</dbReference>
<evidence type="ECO:0000259" key="2">
    <source>
        <dbReference type="Pfam" id="PF03107"/>
    </source>
</evidence>